<evidence type="ECO:0000259" key="1">
    <source>
        <dbReference type="Pfam" id="PF07969"/>
    </source>
</evidence>
<dbReference type="InterPro" id="IPR033932">
    <property type="entry name" value="YtcJ-like"/>
</dbReference>
<dbReference type="KEGG" id="lmat:92517983"/>
<accession>A0A836I3L9</accession>
<dbReference type="OrthoDB" id="3501663at2759"/>
<reference evidence="2 3" key="1">
    <citation type="submission" date="2021-03" db="EMBL/GenBank/DDBJ databases">
        <title>Leishmania (Mundinia) martiniquensis Genome sequencing and assembly.</title>
        <authorList>
            <person name="Almutairi H."/>
            <person name="Gatherer D."/>
        </authorList>
    </citation>
    <scope>NUCLEOTIDE SEQUENCE [LARGE SCALE GENOMIC DNA]</scope>
    <source>
        <strain evidence="2">LSCM1</strain>
    </source>
</reference>
<feature type="domain" description="Amidohydrolase 3" evidence="1">
    <location>
        <begin position="87"/>
        <end position="692"/>
    </location>
</feature>
<proteinExistence type="predicted"/>
<dbReference type="Gene3D" id="3.10.310.70">
    <property type="match status" value="1"/>
</dbReference>
<dbReference type="GeneID" id="92517983"/>
<dbReference type="SUPFAM" id="SSF51556">
    <property type="entry name" value="Metallo-dependent hydrolases"/>
    <property type="match status" value="1"/>
</dbReference>
<dbReference type="InterPro" id="IPR032466">
    <property type="entry name" value="Metal_Hydrolase"/>
</dbReference>
<dbReference type="Pfam" id="PF07969">
    <property type="entry name" value="Amidohydro_3"/>
    <property type="match status" value="1"/>
</dbReference>
<dbReference type="Gene3D" id="3.20.20.140">
    <property type="entry name" value="Metal-dependent hydrolases"/>
    <property type="match status" value="1"/>
</dbReference>
<sequence length="698" mass="76195">MTSVLAIINARRVWRGASALQPAVASSCPPEVNALLVEGGRICFIGSSAEALQRYEALVAAQPTGKAAAAHYPVEGGRPRSASHRIIDCKHRCAVYPGFIDSHVHFLDGGRLLLAPQLGFATSKAQFIAIIRDFVECRYNREEGGWVYGVGWSEAMLGCSPTRDWLDEVSTEIHLAMYSKDMHSAVMNTAALRSCHIIAGADDGEPLITFVEGGVIELNENGEPNGILRDNAIQLAKRYAPATDTPASQRRALEAASEHLLSLGFTSVFSMVSMIYTDNVSEIAFLAQMEREGAMRVRVRYGVPVNDVERFIDKLYRVMAADAARSSRSDAFTLPYRFTMTPPAAGGGYLLLGAVKLFADGSLSSRTAAMNRPFGYDVMTEGDIDSSMDDAAISALLAERSGKRCQCGLLTMSRPELQNAIRLVHSHNLQCVVHAIGDRAVATVNRALCASGEWLRRREVGAGVEAAAVARFCADPRSRVEHCQHMSNVAKETQRMAQYGIIASMQPCHLLFDGDCVDELLGQHRKDKSYMWGTLLAASIHVDLGSDWPVAPAEVNDGLRGAVTRVPDVMMVLAAEEAQHQSKYQVQQSAAITAAGAATAQRRYHDTWNAAECISMDAALRTYTYEGAHGMFMEEYLGTLEVGKYADITVWTADWLDDTGMEQMVGIEGSNARWWPRHAEPRVAYTVVGGVVEFERSD</sequence>
<gene>
    <name evidence="2" type="ORF">LSCM1_08131</name>
</gene>
<protein>
    <recommendedName>
        <fullName evidence="1">Amidohydrolase 3 domain-containing protein</fullName>
    </recommendedName>
</protein>
<dbReference type="Gene3D" id="2.30.40.10">
    <property type="entry name" value="Urease, subunit C, domain 1"/>
    <property type="match status" value="1"/>
</dbReference>
<dbReference type="GO" id="GO:0016810">
    <property type="term" value="F:hydrolase activity, acting on carbon-nitrogen (but not peptide) bonds"/>
    <property type="evidence" value="ECO:0007669"/>
    <property type="project" value="InterPro"/>
</dbReference>
<dbReference type="SUPFAM" id="SSF51338">
    <property type="entry name" value="Composite domain of metallo-dependent hydrolases"/>
    <property type="match status" value="1"/>
</dbReference>
<dbReference type="PANTHER" id="PTHR22642:SF2">
    <property type="entry name" value="PROTEIN LONG AFTER FAR-RED 3"/>
    <property type="match status" value="1"/>
</dbReference>
<dbReference type="Proteomes" id="UP000673552">
    <property type="component" value="Chromosome 3"/>
</dbReference>
<evidence type="ECO:0000313" key="2">
    <source>
        <dbReference type="EMBL" id="KAG5487765.1"/>
    </source>
</evidence>
<organism evidence="2 3">
    <name type="scientific">Leishmania martiniquensis</name>
    <dbReference type="NCBI Taxonomy" id="1580590"/>
    <lineage>
        <taxon>Eukaryota</taxon>
        <taxon>Discoba</taxon>
        <taxon>Euglenozoa</taxon>
        <taxon>Kinetoplastea</taxon>
        <taxon>Metakinetoplastina</taxon>
        <taxon>Trypanosomatida</taxon>
        <taxon>Trypanosomatidae</taxon>
        <taxon>Leishmaniinae</taxon>
        <taxon>Leishmania</taxon>
    </lineage>
</organism>
<dbReference type="RefSeq" id="XP_067181576.1">
    <property type="nucleotide sequence ID" value="XM_067325471.1"/>
</dbReference>
<dbReference type="EMBL" id="JAFEUZ010000003">
    <property type="protein sequence ID" value="KAG5487765.1"/>
    <property type="molecule type" value="Genomic_DNA"/>
</dbReference>
<dbReference type="AlphaFoldDB" id="A0A836I3L9"/>
<name>A0A836I3L9_9TRYP</name>
<dbReference type="InterPro" id="IPR013108">
    <property type="entry name" value="Amidohydro_3"/>
</dbReference>
<dbReference type="PANTHER" id="PTHR22642">
    <property type="entry name" value="IMIDAZOLONEPROPIONASE"/>
    <property type="match status" value="1"/>
</dbReference>
<evidence type="ECO:0000313" key="3">
    <source>
        <dbReference type="Proteomes" id="UP000673552"/>
    </source>
</evidence>
<comment type="caution">
    <text evidence="2">The sequence shown here is derived from an EMBL/GenBank/DDBJ whole genome shotgun (WGS) entry which is preliminary data.</text>
</comment>
<dbReference type="CDD" id="cd01300">
    <property type="entry name" value="YtcJ_like"/>
    <property type="match status" value="1"/>
</dbReference>
<dbReference type="InterPro" id="IPR011059">
    <property type="entry name" value="Metal-dep_hydrolase_composite"/>
</dbReference>
<keyword evidence="3" id="KW-1185">Reference proteome</keyword>